<dbReference type="RefSeq" id="WP_392879054.1">
    <property type="nucleotide sequence ID" value="NZ_JBICZW010000002.1"/>
</dbReference>
<evidence type="ECO:0000256" key="1">
    <source>
        <dbReference type="SAM" id="MobiDB-lite"/>
    </source>
</evidence>
<evidence type="ECO:0000313" key="2">
    <source>
        <dbReference type="EMBL" id="MFG3187788.1"/>
    </source>
</evidence>
<sequence length="1430" mass="149954">MSTTSHAQPNPRRSPEPAPAGPEAALALAAAEGGPPSGWRAWPGEVLRPSVRVALLRAELVREPEVLRREERGEELYQAVRAVEAAAVPRPEALLGALAGSGDAVLEGEALRLAREALRAGAVAPVPVRRVLTGLLGSAHAPVVRGALAELTEPWAAVEPLPAARFAALLAPATAGAALAAAAAHGHGDVLREAARDPGLAPRVRARALALYGDAARRGDVPAVLETAGEDPLLLGGPAVDCLRALHRRGHFVTGPDVPAVLALALADHTIPARSVATVLFTERHALLRLLLDAAPDDPAWPRRLDLLVALGEQGVGGLPVAAGIARLLPRAARPGPFLRALRALRDPGTEDAVLAALPDAPAEALDALEALGGERTVRVLGAALGLAPAGRAWAEAGPGAVPEHGLAPEAGPEAGSEPRPERVERALRAFPHRVLDLVWMLNTDPGVRRELLARVDPARMPVRMLTDLCGPDERELALLVAHVDPEDPVAAVRLLAPRAGPGLLPVLADLLLRIAGDAAAAWEPDGPRPVPDAEPRVPEEVVEALARVGRSLHGRARIRPVCLLDAFGAEAGGAALVTDLALGLLDRPDLTTGERTVLLRLLLDLPGAPHHVIRPRVHALLRDPDRHVRKHVVALLARDGGGCGGGDGGGGGVEAVSATLLSLLGPDRDPQTVRATLNALGDAGARWAAEAIADCLDHPQANVRKTAARALATAGSPRAVPHLLRRLARDDNPGLRVLLVDALRALLGDTLTATVTAAADRAADAPARGRLLAAIAAGPGPGRDDTDLRRLTEDGWDPAAALRLVAPRAPGARRTVRLGATRPHLSDWLELAAAAERDRRTVLAVLPAEVCPAPRTAHERDVLARHLPVLLAGLAEAEGEARDGLLGLLEEVAGRAAVGPDVVAAVRALPPRRPGRRSTLPLLGRAGAVLVRADLDRELAAAALDPDPPRASARVLRGAFGPARPAAGRPPWRAGLVDAARSPGAFAEHRARNGAVGSRDLIGALVEAYADAAPDVRAALVDRMTELQPLDAPRWTLAEDARAADSVPRDVRPADLDQPRSAAQRERLLALLDSDAPERRNAAARTLLAWPEPETRAAVLHAYLRGRADEPAEQALRTGLGHALAEAAPALLREPGVLPGRVARIAAASLDAERIPPLLPVLLDLWRHGPADARADASTALRRLPADALAACLESELAAGAVGLLDLLAGRRLRRTPLLERLDAQHPGARLALVDGPVHGPGAAARQEAALRTLRERAPAPVPTASSSSYEEQAALLRSPEPRRVRRALARLTEGSVVLEPALLEGELRALLDHPETGVRLHAHRTSRALLDRDTHLRLTEALLDDPAPDVVRGAVRVLSGARWRPAVPAFVALLDHGRPAVRRAAEEAVLRAGAEAVPALRRAVAHARPDRRAGYAALLARVREAERP</sequence>
<feature type="region of interest" description="Disordered" evidence="1">
    <location>
        <begin position="398"/>
        <end position="420"/>
    </location>
</feature>
<dbReference type="SMART" id="SM00567">
    <property type="entry name" value="EZ_HEAT"/>
    <property type="match status" value="4"/>
</dbReference>
<dbReference type="SUPFAM" id="SSF48371">
    <property type="entry name" value="ARM repeat"/>
    <property type="match status" value="1"/>
</dbReference>
<reference evidence="2 3" key="1">
    <citation type="submission" date="2024-10" db="EMBL/GenBank/DDBJ databases">
        <title>The Natural Products Discovery Center: Release of the First 8490 Sequenced Strains for Exploring Actinobacteria Biosynthetic Diversity.</title>
        <authorList>
            <person name="Kalkreuter E."/>
            <person name="Kautsar S.A."/>
            <person name="Yang D."/>
            <person name="Bader C.D."/>
            <person name="Teijaro C.N."/>
            <person name="Fluegel L."/>
            <person name="Davis C.M."/>
            <person name="Simpson J.R."/>
            <person name="Lauterbach L."/>
            <person name="Steele A.D."/>
            <person name="Gui C."/>
            <person name="Meng S."/>
            <person name="Li G."/>
            <person name="Viehrig K."/>
            <person name="Ye F."/>
            <person name="Su P."/>
            <person name="Kiefer A.F."/>
            <person name="Nichols A."/>
            <person name="Cepeda A.J."/>
            <person name="Yan W."/>
            <person name="Fan B."/>
            <person name="Jiang Y."/>
            <person name="Adhikari A."/>
            <person name="Zheng C.-J."/>
            <person name="Schuster L."/>
            <person name="Cowan T.M."/>
            <person name="Smanski M.J."/>
            <person name="Chevrette M.G."/>
            <person name="De Carvalho L.P.S."/>
            <person name="Shen B."/>
        </authorList>
    </citation>
    <scope>NUCLEOTIDE SEQUENCE [LARGE SCALE GENOMIC DNA]</scope>
    <source>
        <strain evidence="2 3">NPDC048229</strain>
    </source>
</reference>
<keyword evidence="3" id="KW-1185">Reference proteome</keyword>
<dbReference type="InterPro" id="IPR011989">
    <property type="entry name" value="ARM-like"/>
</dbReference>
<protein>
    <submittedName>
        <fullName evidence="2">HEAT repeat domain-containing protein</fullName>
    </submittedName>
</protein>
<dbReference type="EMBL" id="JBICZW010000002">
    <property type="protein sequence ID" value="MFG3187788.1"/>
    <property type="molecule type" value="Genomic_DNA"/>
</dbReference>
<dbReference type="Proteomes" id="UP001604282">
    <property type="component" value="Unassembled WGS sequence"/>
</dbReference>
<evidence type="ECO:0000313" key="3">
    <source>
        <dbReference type="Proteomes" id="UP001604282"/>
    </source>
</evidence>
<proteinExistence type="predicted"/>
<dbReference type="InterPro" id="IPR016024">
    <property type="entry name" value="ARM-type_fold"/>
</dbReference>
<name>A0ABW7BNX3_9ACTN</name>
<dbReference type="Gene3D" id="1.25.10.10">
    <property type="entry name" value="Leucine-rich Repeat Variant"/>
    <property type="match status" value="2"/>
</dbReference>
<accession>A0ABW7BNX3</accession>
<gene>
    <name evidence="2" type="ORF">ACGFYS_02505</name>
</gene>
<dbReference type="Pfam" id="PF13646">
    <property type="entry name" value="HEAT_2"/>
    <property type="match status" value="1"/>
</dbReference>
<dbReference type="InterPro" id="IPR004155">
    <property type="entry name" value="PBS_lyase_HEAT"/>
</dbReference>
<comment type="caution">
    <text evidence="2">The sequence shown here is derived from an EMBL/GenBank/DDBJ whole genome shotgun (WGS) entry which is preliminary data.</text>
</comment>
<feature type="region of interest" description="Disordered" evidence="1">
    <location>
        <begin position="1"/>
        <end position="23"/>
    </location>
</feature>
<organism evidence="2 3">
    <name type="scientific">Streptomyces omiyaensis</name>
    <dbReference type="NCBI Taxonomy" id="68247"/>
    <lineage>
        <taxon>Bacteria</taxon>
        <taxon>Bacillati</taxon>
        <taxon>Actinomycetota</taxon>
        <taxon>Actinomycetes</taxon>
        <taxon>Kitasatosporales</taxon>
        <taxon>Streptomycetaceae</taxon>
        <taxon>Streptomyces</taxon>
    </lineage>
</organism>